<dbReference type="AlphaFoldDB" id="A0AAE1ARU1"/>
<keyword evidence="2" id="KW-1185">Reference proteome</keyword>
<gene>
    <name evidence="1" type="ORF">RRG08_002932</name>
</gene>
<sequence>MLKLSIPDEKVKLIKGAQWDNAAEGKRSIITENDFLVGSVWLAVVLVQVSRHQRRDENTVNDLPGYFTHRYIHRSAEEMLYMMSSRQGY</sequence>
<comment type="caution">
    <text evidence="1">The sequence shown here is derived from an EMBL/GenBank/DDBJ whole genome shotgun (WGS) entry which is preliminary data.</text>
</comment>
<accession>A0AAE1ARU1</accession>
<proteinExistence type="predicted"/>
<dbReference type="EMBL" id="JAWDGP010001468">
    <property type="protein sequence ID" value="KAK3791577.1"/>
    <property type="molecule type" value="Genomic_DNA"/>
</dbReference>
<evidence type="ECO:0000313" key="1">
    <source>
        <dbReference type="EMBL" id="KAK3791577.1"/>
    </source>
</evidence>
<dbReference type="Proteomes" id="UP001283361">
    <property type="component" value="Unassembled WGS sequence"/>
</dbReference>
<reference evidence="1" key="1">
    <citation type="journal article" date="2023" name="G3 (Bethesda)">
        <title>A reference genome for the long-term kleptoplast-retaining sea slug Elysia crispata morphotype clarki.</title>
        <authorList>
            <person name="Eastman K.E."/>
            <person name="Pendleton A.L."/>
            <person name="Shaikh M.A."/>
            <person name="Suttiyut T."/>
            <person name="Ogas R."/>
            <person name="Tomko P."/>
            <person name="Gavelis G."/>
            <person name="Widhalm J.R."/>
            <person name="Wisecaver J.H."/>
        </authorList>
    </citation>
    <scope>NUCLEOTIDE SEQUENCE</scope>
    <source>
        <strain evidence="1">ECLA1</strain>
    </source>
</reference>
<protein>
    <submittedName>
        <fullName evidence="1">Uncharacterized protein</fullName>
    </submittedName>
</protein>
<organism evidence="1 2">
    <name type="scientific">Elysia crispata</name>
    <name type="common">lettuce slug</name>
    <dbReference type="NCBI Taxonomy" id="231223"/>
    <lineage>
        <taxon>Eukaryota</taxon>
        <taxon>Metazoa</taxon>
        <taxon>Spiralia</taxon>
        <taxon>Lophotrochozoa</taxon>
        <taxon>Mollusca</taxon>
        <taxon>Gastropoda</taxon>
        <taxon>Heterobranchia</taxon>
        <taxon>Euthyneura</taxon>
        <taxon>Panpulmonata</taxon>
        <taxon>Sacoglossa</taxon>
        <taxon>Placobranchoidea</taxon>
        <taxon>Plakobranchidae</taxon>
        <taxon>Elysia</taxon>
    </lineage>
</organism>
<name>A0AAE1ARU1_9GAST</name>
<evidence type="ECO:0000313" key="2">
    <source>
        <dbReference type="Proteomes" id="UP001283361"/>
    </source>
</evidence>